<dbReference type="PROSITE" id="PS50850">
    <property type="entry name" value="MFS"/>
    <property type="match status" value="1"/>
</dbReference>
<dbReference type="KEGG" id="hhg:XM38_035830"/>
<comment type="subcellular location">
    <subcellularLocation>
        <location evidence="1">Cell membrane</location>
        <topology evidence="1">Multi-pass membrane protein</topology>
    </subcellularLocation>
</comment>
<dbReference type="PANTHER" id="PTHR43266:SF2">
    <property type="entry name" value="MAJOR FACILITATOR SUPERFAMILY (MFS) PROFILE DOMAIN-CONTAINING PROTEIN"/>
    <property type="match status" value="1"/>
</dbReference>
<evidence type="ECO:0000313" key="10">
    <source>
        <dbReference type="Proteomes" id="UP000191901"/>
    </source>
</evidence>
<keyword evidence="4 7" id="KW-0812">Transmembrane</keyword>
<dbReference type="Gene3D" id="1.20.1250.20">
    <property type="entry name" value="MFS general substrate transporter like domains"/>
    <property type="match status" value="1"/>
</dbReference>
<dbReference type="CDD" id="cd06173">
    <property type="entry name" value="MFS_MefA_like"/>
    <property type="match status" value="1"/>
</dbReference>
<name>A0A1Z3HQQ8_9CYAN</name>
<evidence type="ECO:0000256" key="1">
    <source>
        <dbReference type="ARBA" id="ARBA00004651"/>
    </source>
</evidence>
<dbReference type="EMBL" id="CP021983">
    <property type="protein sequence ID" value="ASC72625.1"/>
    <property type="molecule type" value="Genomic_DNA"/>
</dbReference>
<accession>A0A1Z3HQQ8</accession>
<dbReference type="InterPro" id="IPR036259">
    <property type="entry name" value="MFS_trans_sf"/>
</dbReference>
<dbReference type="PANTHER" id="PTHR43266">
    <property type="entry name" value="MACROLIDE-EFFLUX PROTEIN"/>
    <property type="match status" value="1"/>
</dbReference>
<sequence length="165" mass="17596">MRTFIIIWSGQLASTIGSYMTEFALTLWAWEVTGSATALALVGFFSQLPHIPITLVAGLIVDRFNRKHLMMLGDSIAALSTIGIGILFLADSLQIWHLYLAASINGGFGQIQGLAYQTSISSMVPPHQLTRANSMNSAVHYGSAIFGPALASPVPADWADGDSAD</sequence>
<keyword evidence="6 7" id="KW-0472">Membrane</keyword>
<dbReference type="InterPro" id="IPR020846">
    <property type="entry name" value="MFS_dom"/>
</dbReference>
<protein>
    <submittedName>
        <fullName evidence="9">MFS-type transporter YfiS</fullName>
    </submittedName>
</protein>
<evidence type="ECO:0000256" key="7">
    <source>
        <dbReference type="SAM" id="Phobius"/>
    </source>
</evidence>
<evidence type="ECO:0000256" key="5">
    <source>
        <dbReference type="ARBA" id="ARBA00022989"/>
    </source>
</evidence>
<dbReference type="Pfam" id="PF07690">
    <property type="entry name" value="MFS_1"/>
    <property type="match status" value="1"/>
</dbReference>
<feature type="transmembrane region" description="Helical" evidence="7">
    <location>
        <begin position="72"/>
        <end position="90"/>
    </location>
</feature>
<evidence type="ECO:0000259" key="8">
    <source>
        <dbReference type="PROSITE" id="PS50850"/>
    </source>
</evidence>
<evidence type="ECO:0000256" key="3">
    <source>
        <dbReference type="ARBA" id="ARBA00022475"/>
    </source>
</evidence>
<keyword evidence="5 7" id="KW-1133">Transmembrane helix</keyword>
<feature type="transmembrane region" description="Helical" evidence="7">
    <location>
        <begin position="12"/>
        <end position="30"/>
    </location>
</feature>
<keyword evidence="10" id="KW-1185">Reference proteome</keyword>
<feature type="transmembrane region" description="Helical" evidence="7">
    <location>
        <begin position="36"/>
        <end position="60"/>
    </location>
</feature>
<reference evidence="9 10" key="1">
    <citation type="journal article" date="2016" name="Biochim. Biophys. Acta">
        <title>Characterization of red-shifted phycobilisomes isolated from the chlorophyll f-containing cyanobacterium Halomicronema hongdechloris.</title>
        <authorList>
            <person name="Li Y."/>
            <person name="Lin Y."/>
            <person name="Garvey C.J."/>
            <person name="Birch D."/>
            <person name="Corkery R.W."/>
            <person name="Loughlin P.C."/>
            <person name="Scheer H."/>
            <person name="Willows R.D."/>
            <person name="Chen M."/>
        </authorList>
    </citation>
    <scope>NUCLEOTIDE SEQUENCE [LARGE SCALE GENOMIC DNA]</scope>
    <source>
        <strain evidence="9 10">C2206</strain>
    </source>
</reference>
<dbReference type="GO" id="GO:0022857">
    <property type="term" value="F:transmembrane transporter activity"/>
    <property type="evidence" value="ECO:0007669"/>
    <property type="project" value="InterPro"/>
</dbReference>
<gene>
    <name evidence="9" type="primary">yfiS_3</name>
    <name evidence="9" type="ORF">XM38_035830</name>
</gene>
<dbReference type="Proteomes" id="UP000191901">
    <property type="component" value="Chromosome"/>
</dbReference>
<evidence type="ECO:0000256" key="6">
    <source>
        <dbReference type="ARBA" id="ARBA00023136"/>
    </source>
</evidence>
<evidence type="ECO:0000313" key="9">
    <source>
        <dbReference type="EMBL" id="ASC72625.1"/>
    </source>
</evidence>
<proteinExistence type="predicted"/>
<keyword evidence="2" id="KW-0813">Transport</keyword>
<organism evidence="9 10">
    <name type="scientific">Halomicronema hongdechloris C2206</name>
    <dbReference type="NCBI Taxonomy" id="1641165"/>
    <lineage>
        <taxon>Bacteria</taxon>
        <taxon>Bacillati</taxon>
        <taxon>Cyanobacteriota</taxon>
        <taxon>Cyanophyceae</taxon>
        <taxon>Nodosilineales</taxon>
        <taxon>Nodosilineaceae</taxon>
        <taxon>Halomicronema</taxon>
    </lineage>
</organism>
<evidence type="ECO:0000256" key="2">
    <source>
        <dbReference type="ARBA" id="ARBA00022448"/>
    </source>
</evidence>
<dbReference type="SUPFAM" id="SSF103473">
    <property type="entry name" value="MFS general substrate transporter"/>
    <property type="match status" value="1"/>
</dbReference>
<feature type="domain" description="Major facilitator superfamily (MFS) profile" evidence="8">
    <location>
        <begin position="1"/>
        <end position="165"/>
    </location>
</feature>
<dbReference type="GO" id="GO:0005886">
    <property type="term" value="C:plasma membrane"/>
    <property type="evidence" value="ECO:0007669"/>
    <property type="project" value="UniProtKB-SubCell"/>
</dbReference>
<dbReference type="InterPro" id="IPR011701">
    <property type="entry name" value="MFS"/>
</dbReference>
<keyword evidence="3" id="KW-1003">Cell membrane</keyword>
<dbReference type="RefSeq" id="WP_225889342.1">
    <property type="nucleotide sequence ID" value="NZ_CP021983.2"/>
</dbReference>
<evidence type="ECO:0000256" key="4">
    <source>
        <dbReference type="ARBA" id="ARBA00022692"/>
    </source>
</evidence>
<dbReference type="AlphaFoldDB" id="A0A1Z3HQQ8"/>